<dbReference type="InterPro" id="IPR005811">
    <property type="entry name" value="SUCC_ACL_C"/>
</dbReference>
<dbReference type="Gene3D" id="3.40.50.261">
    <property type="entry name" value="Succinyl-CoA synthetase domains"/>
    <property type="match status" value="1"/>
</dbReference>
<proteinExistence type="predicted"/>
<feature type="non-terminal residue" evidence="7">
    <location>
        <position position="1"/>
    </location>
</feature>
<dbReference type="PROSITE" id="PS01217">
    <property type="entry name" value="SUCCINYL_COA_LIG_3"/>
    <property type="match status" value="1"/>
</dbReference>
<dbReference type="PIRSF" id="PIRSF001554">
    <property type="entry name" value="SucCS_beta"/>
    <property type="match status" value="1"/>
</dbReference>
<dbReference type="GO" id="GO:0046872">
    <property type="term" value="F:metal ion binding"/>
    <property type="evidence" value="ECO:0007669"/>
    <property type="project" value="UniProtKB-KW"/>
</dbReference>
<keyword evidence="4" id="KW-0460">Magnesium</keyword>
<accession>A0A9D6UJK3</accession>
<evidence type="ECO:0000256" key="2">
    <source>
        <dbReference type="ARBA" id="ARBA00022723"/>
    </source>
</evidence>
<dbReference type="InterPro" id="IPR017866">
    <property type="entry name" value="Succ-CoA_synthase_bsu_CS"/>
</dbReference>
<sequence>AGTAEEAVKAAGVAGLPAAVKAQVLVGGRGKAGGVKVAKTGEKVKEFARQILNLKIKNLPVKKVLIEQALAIEQEYYLGITVDRANKCNTLMFSEVGGVDIEEVAREQPDKIVKIRNPKSEIRNNPQISITQILNETVQKLTEAYFAVDATLIEINPLVKTRDGKFIAADAKIIADDNALFRHPELSVLQEETEEDEIEAEARRRKIAYVRLPGNIGIIGNGAGLVMSTMDEVQRAGGKPASFLDIGGGAKAELVKNCFEILTLDKNIKGIFFNVFGGITRCDEVAKGINEALKALKIDLPIVIRLTGTNESEGRALLSGISPPEAGQVLIVVETMQEGARKIVEYTR</sequence>
<evidence type="ECO:0000313" key="7">
    <source>
        <dbReference type="EMBL" id="MBI5078550.1"/>
    </source>
</evidence>
<dbReference type="FunFam" id="3.40.50.261:FF:000001">
    <property type="entry name" value="Succinate--CoA ligase [ADP-forming] subunit beta"/>
    <property type="match status" value="1"/>
</dbReference>
<keyword evidence="2" id="KW-0479">Metal-binding</keyword>
<name>A0A9D6UJK3_UNCSA</name>
<dbReference type="InterPro" id="IPR013650">
    <property type="entry name" value="ATP-grasp_succ-CoA_synth-type"/>
</dbReference>
<evidence type="ECO:0000259" key="5">
    <source>
        <dbReference type="Pfam" id="PF00549"/>
    </source>
</evidence>
<comment type="caution">
    <text evidence="7">The sequence shown here is derived from an EMBL/GenBank/DDBJ whole genome shotgun (WGS) entry which is preliminary data.</text>
</comment>
<dbReference type="InterPro" id="IPR005809">
    <property type="entry name" value="Succ_CoA_ligase-like_bsu"/>
</dbReference>
<dbReference type="Proteomes" id="UP000808761">
    <property type="component" value="Unassembled WGS sequence"/>
</dbReference>
<dbReference type="EMBL" id="JACRKR010000039">
    <property type="protein sequence ID" value="MBI5078550.1"/>
    <property type="molecule type" value="Genomic_DNA"/>
</dbReference>
<dbReference type="NCBIfam" id="NF001913">
    <property type="entry name" value="PRK00696.1"/>
    <property type="match status" value="1"/>
</dbReference>
<dbReference type="AlphaFoldDB" id="A0A9D6UJK3"/>
<dbReference type="Pfam" id="PF08442">
    <property type="entry name" value="ATP-grasp_2"/>
    <property type="match status" value="1"/>
</dbReference>
<dbReference type="GO" id="GO:0005524">
    <property type="term" value="F:ATP binding"/>
    <property type="evidence" value="ECO:0007669"/>
    <property type="project" value="InterPro"/>
</dbReference>
<evidence type="ECO:0000313" key="8">
    <source>
        <dbReference type="Proteomes" id="UP000808761"/>
    </source>
</evidence>
<dbReference type="GO" id="GO:0006099">
    <property type="term" value="P:tricarboxylic acid cycle"/>
    <property type="evidence" value="ECO:0007669"/>
    <property type="project" value="InterPro"/>
</dbReference>
<gene>
    <name evidence="7" type="primary">sucC</name>
    <name evidence="7" type="ORF">HZB08_00820</name>
</gene>
<dbReference type="InterPro" id="IPR016102">
    <property type="entry name" value="Succinyl-CoA_synth-like"/>
</dbReference>
<dbReference type="GO" id="GO:0042709">
    <property type="term" value="C:succinate-CoA ligase complex"/>
    <property type="evidence" value="ECO:0007669"/>
    <property type="project" value="TreeGrafter"/>
</dbReference>
<dbReference type="SUPFAM" id="SSF52210">
    <property type="entry name" value="Succinyl-CoA synthetase domains"/>
    <property type="match status" value="1"/>
</dbReference>
<dbReference type="Pfam" id="PF00549">
    <property type="entry name" value="Ligase_CoA"/>
    <property type="match status" value="1"/>
</dbReference>
<evidence type="ECO:0000259" key="6">
    <source>
        <dbReference type="Pfam" id="PF08442"/>
    </source>
</evidence>
<keyword evidence="3" id="KW-0547">Nucleotide-binding</keyword>
<dbReference type="InterPro" id="IPR013815">
    <property type="entry name" value="ATP_grasp_subdomain_1"/>
</dbReference>
<evidence type="ECO:0000256" key="1">
    <source>
        <dbReference type="ARBA" id="ARBA00022598"/>
    </source>
</evidence>
<organism evidence="7 8">
    <name type="scientific">Candidatus Saganbacteria bacterium</name>
    <dbReference type="NCBI Taxonomy" id="2575572"/>
    <lineage>
        <taxon>Bacteria</taxon>
        <taxon>Bacillati</taxon>
        <taxon>Saganbacteria</taxon>
    </lineage>
</organism>
<dbReference type="SUPFAM" id="SSF56059">
    <property type="entry name" value="Glutathione synthetase ATP-binding domain-like"/>
    <property type="match status" value="1"/>
</dbReference>
<dbReference type="PANTHER" id="PTHR11815:SF10">
    <property type="entry name" value="SUCCINATE--COA LIGASE [GDP-FORMING] SUBUNIT BETA, MITOCHONDRIAL"/>
    <property type="match status" value="1"/>
</dbReference>
<reference evidence="7" key="1">
    <citation type="submission" date="2020-07" db="EMBL/GenBank/DDBJ databases">
        <title>Huge and variable diversity of episymbiotic CPR bacteria and DPANN archaea in groundwater ecosystems.</title>
        <authorList>
            <person name="He C.Y."/>
            <person name="Keren R."/>
            <person name="Whittaker M."/>
            <person name="Farag I.F."/>
            <person name="Doudna J."/>
            <person name="Cate J.H.D."/>
            <person name="Banfield J.F."/>
        </authorList>
    </citation>
    <scope>NUCLEOTIDE SEQUENCE</scope>
    <source>
        <strain evidence="7">NC_groundwater_1860_Pr3_B-0.1um_51_7</strain>
    </source>
</reference>
<dbReference type="EC" id="6.2.1.5" evidence="7"/>
<evidence type="ECO:0000256" key="4">
    <source>
        <dbReference type="ARBA" id="ARBA00022842"/>
    </source>
</evidence>
<dbReference type="PANTHER" id="PTHR11815">
    <property type="entry name" value="SUCCINYL-COA SYNTHETASE BETA CHAIN"/>
    <property type="match status" value="1"/>
</dbReference>
<protein>
    <submittedName>
        <fullName evidence="7">ADP-forming succinate--CoA ligase subunit beta</fullName>
        <ecNumber evidence="7">6.2.1.5</ecNumber>
    </submittedName>
</protein>
<keyword evidence="1 7" id="KW-0436">Ligase</keyword>
<feature type="domain" description="ATP-grasp fold succinyl-CoA synthetase-type" evidence="6">
    <location>
        <begin position="3"/>
        <end position="159"/>
    </location>
</feature>
<dbReference type="GO" id="GO:0004775">
    <property type="term" value="F:succinate-CoA ligase (ADP-forming) activity"/>
    <property type="evidence" value="ECO:0007669"/>
    <property type="project" value="UniProtKB-EC"/>
</dbReference>
<dbReference type="GO" id="GO:0006104">
    <property type="term" value="P:succinyl-CoA metabolic process"/>
    <property type="evidence" value="ECO:0007669"/>
    <property type="project" value="TreeGrafter"/>
</dbReference>
<dbReference type="Gene3D" id="3.30.1490.20">
    <property type="entry name" value="ATP-grasp fold, A domain"/>
    <property type="match status" value="1"/>
</dbReference>
<evidence type="ECO:0000256" key="3">
    <source>
        <dbReference type="ARBA" id="ARBA00022741"/>
    </source>
</evidence>
<dbReference type="Gene3D" id="3.30.470.20">
    <property type="entry name" value="ATP-grasp fold, B domain"/>
    <property type="match status" value="1"/>
</dbReference>
<feature type="domain" description="ATP-citrate synthase/succinyl-CoA ligase C-terminal" evidence="5">
    <location>
        <begin position="221"/>
        <end position="313"/>
    </location>
</feature>